<dbReference type="PROSITE" id="PS51820">
    <property type="entry name" value="PA14"/>
    <property type="match status" value="6"/>
</dbReference>
<feature type="domain" description="PA14" evidence="4">
    <location>
        <begin position="1358"/>
        <end position="1516"/>
    </location>
</feature>
<evidence type="ECO:0000313" key="5">
    <source>
        <dbReference type="EMBL" id="GEP43343.1"/>
    </source>
</evidence>
<feature type="domain" description="PA14" evidence="4">
    <location>
        <begin position="1088"/>
        <end position="1248"/>
    </location>
</feature>
<dbReference type="InterPro" id="IPR035986">
    <property type="entry name" value="PKD_dom_sf"/>
</dbReference>
<dbReference type="Pfam" id="PF08811">
    <property type="entry name" value="DUF1800"/>
    <property type="match status" value="1"/>
</dbReference>
<feature type="signal peptide" evidence="2">
    <location>
        <begin position="1"/>
        <end position="21"/>
    </location>
</feature>
<dbReference type="Gene3D" id="2.60.120.1560">
    <property type="match status" value="2"/>
</dbReference>
<dbReference type="InterPro" id="IPR037524">
    <property type="entry name" value="PA14/GLEYA"/>
</dbReference>
<reference evidence="5 6" key="1">
    <citation type="submission" date="2019-07" db="EMBL/GenBank/DDBJ databases">
        <title>Whole genome shotgun sequence of Brevifollis gellanilyticus NBRC 108608.</title>
        <authorList>
            <person name="Hosoyama A."/>
            <person name="Uohara A."/>
            <person name="Ohji S."/>
            <person name="Ichikawa N."/>
        </authorList>
    </citation>
    <scope>NUCLEOTIDE SEQUENCE [LARGE SCALE GENOMIC DNA]</scope>
    <source>
        <strain evidence="5 6">NBRC 108608</strain>
    </source>
</reference>
<proteinExistence type="predicted"/>
<evidence type="ECO:0000259" key="4">
    <source>
        <dbReference type="PROSITE" id="PS51820"/>
    </source>
</evidence>
<dbReference type="PANTHER" id="PTHR46769">
    <property type="entry name" value="POLYCYSTIC KIDNEY AND HEPATIC DISEASE 1 (AUTOSOMAL RECESSIVE)-LIKE 1"/>
    <property type="match status" value="1"/>
</dbReference>
<dbReference type="InterPro" id="IPR013783">
    <property type="entry name" value="Ig-like_fold"/>
</dbReference>
<comment type="caution">
    <text evidence="5">The sequence shown here is derived from an EMBL/GenBank/DDBJ whole genome shotgun (WGS) entry which is preliminary data.</text>
</comment>
<dbReference type="SMART" id="SM00758">
    <property type="entry name" value="PA14"/>
    <property type="match status" value="5"/>
</dbReference>
<feature type="chain" id="PRO_5022135730" description="PA14 domain-containing protein" evidence="2">
    <location>
        <begin position="22"/>
        <end position="2161"/>
    </location>
</feature>
<organism evidence="5 6">
    <name type="scientific">Brevifollis gellanilyticus</name>
    <dbReference type="NCBI Taxonomy" id="748831"/>
    <lineage>
        <taxon>Bacteria</taxon>
        <taxon>Pseudomonadati</taxon>
        <taxon>Verrucomicrobiota</taxon>
        <taxon>Verrucomicrobiia</taxon>
        <taxon>Verrucomicrobiales</taxon>
        <taxon>Verrucomicrobiaceae</taxon>
    </lineage>
</organism>
<dbReference type="PANTHER" id="PTHR46769:SF2">
    <property type="entry name" value="FIBROCYSTIN-L ISOFORM 2 PRECURSOR-RELATED"/>
    <property type="match status" value="1"/>
</dbReference>
<accession>A0A512M9G0</accession>
<feature type="domain" description="PA14" evidence="4">
    <location>
        <begin position="284"/>
        <end position="441"/>
    </location>
</feature>
<dbReference type="InterPro" id="IPR014917">
    <property type="entry name" value="DUF1800"/>
</dbReference>
<gene>
    <name evidence="5" type="ORF">BGE01nite_26340</name>
</gene>
<keyword evidence="1 2" id="KW-0732">Signal</keyword>
<feature type="domain" description="PA14" evidence="4">
    <location>
        <begin position="21"/>
        <end position="178"/>
    </location>
</feature>
<dbReference type="InterPro" id="IPR011658">
    <property type="entry name" value="PA14_dom"/>
</dbReference>
<dbReference type="InterPro" id="IPR022409">
    <property type="entry name" value="PKD/Chitinase_dom"/>
</dbReference>
<feature type="domain" description="PA14" evidence="4">
    <location>
        <begin position="557"/>
        <end position="717"/>
    </location>
</feature>
<dbReference type="SMART" id="SM00089">
    <property type="entry name" value="PKD"/>
    <property type="match status" value="3"/>
</dbReference>
<evidence type="ECO:0000256" key="2">
    <source>
        <dbReference type="SAM" id="SignalP"/>
    </source>
</evidence>
<dbReference type="OrthoDB" id="173868at2"/>
<dbReference type="Pfam" id="PF16403">
    <property type="entry name" value="Bact_surface_Ig-like"/>
    <property type="match status" value="1"/>
</dbReference>
<dbReference type="Pfam" id="PF07691">
    <property type="entry name" value="PA14"/>
    <property type="match status" value="2"/>
</dbReference>
<feature type="domain" description="PKD" evidence="3">
    <location>
        <begin position="1295"/>
        <end position="1359"/>
    </location>
</feature>
<dbReference type="PROSITE" id="PS50093">
    <property type="entry name" value="PKD"/>
    <property type="match status" value="1"/>
</dbReference>
<dbReference type="InterPro" id="IPR000601">
    <property type="entry name" value="PKD_dom"/>
</dbReference>
<feature type="domain" description="PA14" evidence="4">
    <location>
        <begin position="826"/>
        <end position="983"/>
    </location>
</feature>
<dbReference type="Proteomes" id="UP000321577">
    <property type="component" value="Unassembled WGS sequence"/>
</dbReference>
<protein>
    <recommendedName>
        <fullName evidence="7">PA14 domain-containing protein</fullName>
    </recommendedName>
</protein>
<dbReference type="InterPro" id="IPR052387">
    <property type="entry name" value="Fibrocystin"/>
</dbReference>
<dbReference type="SUPFAM" id="SSF56988">
    <property type="entry name" value="Anthrax protective antigen"/>
    <property type="match status" value="3"/>
</dbReference>
<evidence type="ECO:0008006" key="7">
    <source>
        <dbReference type="Google" id="ProtNLM"/>
    </source>
</evidence>
<evidence type="ECO:0000256" key="1">
    <source>
        <dbReference type="ARBA" id="ARBA00022729"/>
    </source>
</evidence>
<dbReference type="Gene3D" id="2.60.40.10">
    <property type="entry name" value="Immunoglobulins"/>
    <property type="match status" value="6"/>
</dbReference>
<keyword evidence="6" id="KW-1185">Reference proteome</keyword>
<dbReference type="EMBL" id="BKAG01000016">
    <property type="protein sequence ID" value="GEP43343.1"/>
    <property type="molecule type" value="Genomic_DNA"/>
</dbReference>
<name>A0A512M9G0_9BACT</name>
<evidence type="ECO:0000313" key="6">
    <source>
        <dbReference type="Proteomes" id="UP000321577"/>
    </source>
</evidence>
<dbReference type="Pfam" id="PF22352">
    <property type="entry name" value="K319L-like_PKD"/>
    <property type="match status" value="3"/>
</dbReference>
<dbReference type="InterPro" id="IPR032179">
    <property type="entry name" value="Cry22Aa_Ig-like"/>
</dbReference>
<sequence>MNKPLSLLGGVLMTLATASQAQTSGVLREVWTNLEGGAIADLTLSENYPTSPVLRVVDANFVAPVNWAERYGVRMRAFLTPTTSGNYTFWVSGDDGFELWLSTTDSPANKVKIGSSANATNPQQWTKYASQKSAEIALVAGQRYYIEAQAKEGYGGDHLAVAWATSPAGPPVVIPGANLTPFEVPATAPTGIVVEAGKTQVQYAPNYTVQAMAQALNVADGNVTPSVKWTQVSGKTATIAAPTLASTQITLPGTGTYVFRATGTVGSNTGSDDLTVTISPPLAADAGKALTEYWFGISGTALTGLTNSTHYPKHPMAHRMVTSLTSTTSIADQYGERVRGLLLVPVTGSYRFFMAANETAEFRLSTNSSPANLQLLTSLNKSVVVGNFSDQATQASVMVNLTAGQKYAFEILHKEDWGTDHCTVMWQQPGQDYMSEISTEFLAPPADLAAAVAAAQEFKLTQDFYLFAGRDATIYWPRNTLNLSAYESRRNSGSDTPARLWTMVSGPGAALFSAADKAQSLVTFPKVGTYVLRYAVTTTNNTSTDDITVKVVNPINANVGSLTRQIWWDKNYATLALAKADPAFPNTPDIVDTIPDLRQNTSWADKYLTRVTGILNVPAGGAADVNYVFYVSGDEEAEFSISTDTNPANLRKVCNTTRTTGVEEWTRDATQTSAPVALKPGGRYFIELVHREIWNSDHFAVAWACEGDKLPKVIEGSFVEPSQKVPAFDKDMAFYAAAGRDRTYWWPHDRVQLTGKVIQVRSSSAANVPSWKQLSGPKSTLLTPNALTSDAVLSAIGTYVFELTITEGTHISKDTVTITVNKAFSPNTGSLTRSVWLDVEGGTLPDLTTYDPQLAYPHFEDLIPGAEPPRNWADYYGQRLKGFLTVPTAGRYTFWIASDHASDFQIDLKDSLGLRRIAFLDHEGHQPRMYDDHPEQKSAEVELQANVAYPIQILHKERDGNDHVSLAMSGLATNGREPVSRGFLTPDHAAPVFNPEITVALGSDRTLLWPQSQIAIAALVYDLNQGPQALTYKWSSTSTKVSFDNATSPVAIAKFTGPGVYEIKMTTTDGVNTATDSLLVTVQNPLAPKAGGLLREVWTNLGGYYITDLTNATAYKENKPSFRDIMQNLETPTNWGDYYGQRLSGFLQVPIEGDYVFLIASDDQSELWLNSTGEATAGATKICYAPSATGRYYWSANVNQKSASIHLVPGKRYYVQVLHKEGNGDDYLGVAYRLASQTDAQAQIIPGVLLSPPDGVTAEVFDAEMSVRAGDPQTGYWPKARYTVHGTAMDYIPGPQALAYRWTVVSGPAGAIFDAPTSITSGVEFPAAGTYQIQLAATDGKNSRSATTSVTISPALAAGTGTILAEVFKNITGSWVTDLTKNAKFPNSPDERYQLRSTEIPSNVGDNYGTLIRGYVHAPVTGVYRFNLASDEWSEVYLSTDRTPDKKELLCFVPAAVDFYEWRKFPDYQLSRPVSLTKGQSYYIEIRYKESGWRDHLALAWLTPGKTSFEVIDGAFLSPFQLADKAPPVVTLTGGNDVTINVGGVFTDPGFSALDGIDGDVSGSVRVEGTVNPSTPGTYILRYVVTDKSGNQSVVATRRVTVAVAANTNPTYPADTSAAHSTTAWTQPVTITDIEAARFLKQATFGPSETEIAKVKQMGFSKWIDEQLAMPVSSHLDHVDRMALFEGAQQKLLDLSKMANTLGLPGAVMPTTSTPLNTEDRLYSWWTLAMTSPDQLRQRVALALSEILVISDRSGSALRNYPRGCTNYYDLLVKSVAPGRNYRQLIEEITLNPIMGTWLTMVRSTKTKPDENYAREIMQLFSIGLTHLNKDGTFKRDSAGDTIPTYGQDEIRELARAFTGWTYANSRSFTWTSWPDEINAMMSFEEYHDRGQKVIVGGATVPAGQTAIQDIRRCMDVFAAHPNVGPFLSKLLIQRLVSSNPSPAYVFRVSKVWDDNGKGVRGDLCAVVKAILLDTEARTIGATPASGKMSEPMIRLARVMRAFGKAPSSNPPQLGRYFMWNAIDEIGQWPMQAPTVFNFFHPDYSPPGPVLDAGFVSPEFEITTELTVTDTANYFFEGVSNGFYTNASSRITLDLAPLTSLWSTPEALMTKIETLFLGRPMSASLRASLLSIHTTYPTNSSTGIRVMLQLLTASPEFAMER</sequence>
<dbReference type="RefSeq" id="WP_146850920.1">
    <property type="nucleotide sequence ID" value="NZ_BKAG01000016.1"/>
</dbReference>
<dbReference type="SUPFAM" id="SSF49299">
    <property type="entry name" value="PKD domain"/>
    <property type="match status" value="1"/>
</dbReference>
<evidence type="ECO:0000259" key="3">
    <source>
        <dbReference type="PROSITE" id="PS50093"/>
    </source>
</evidence>